<proteinExistence type="predicted"/>
<name>J9R5Y5_RIEAN</name>
<dbReference type="Proteomes" id="UP000006276">
    <property type="component" value="Chromosome"/>
</dbReference>
<dbReference type="PATRIC" id="fig|1228997.3.peg.1292"/>
<dbReference type="KEGG" id="rag:B739_1295"/>
<dbReference type="AlphaFoldDB" id="J9R5Y5"/>
<keyword evidence="2" id="KW-1185">Reference proteome</keyword>
<protein>
    <submittedName>
        <fullName evidence="1">Uncharacterized protein</fullName>
    </submittedName>
</protein>
<evidence type="ECO:0000313" key="2">
    <source>
        <dbReference type="Proteomes" id="UP000006276"/>
    </source>
</evidence>
<reference evidence="1 2" key="1">
    <citation type="submission" date="2012-09" db="EMBL/GenBank/DDBJ databases">
        <title>Riemerella anatipestifer vaccine strains.</title>
        <authorList>
            <person name="Chun C.A."/>
            <person name="Shu W.M."/>
            <person name="Kang Z.D."/>
            <person name="Jia W.X."/>
        </authorList>
    </citation>
    <scope>NUCLEOTIDE SEQUENCE [LARGE SCALE GENOMIC DNA]</scope>
    <source>
        <strain evidence="1 2">RA-CH-1</strain>
    </source>
</reference>
<dbReference type="HOGENOM" id="CLU_879636_0_0_10"/>
<dbReference type="EMBL" id="CP003787">
    <property type="protein sequence ID" value="AFR35893.1"/>
    <property type="molecule type" value="Genomic_DNA"/>
</dbReference>
<sequence length="316" mass="36927">MSRVWGFLFFRTCNDLKRVCYFCKNNKKIRMKKFLLLFSLLVVSSLFGSVAKQDSISNIITSISKDDNLYRGITNECELEIKETPKYISDENANIFYITDIKFCGGLYYITGFYMGTEYNWVYYKRNIMHKGEFIDIEKAQEILSSMSPKEYIEFVNNSKENSIIYIDIMKDRILEKLKSYEKYGIGILEAHATAEDYTTGAKFRILNTSKKTIKYITFNFYGENAVEDKVLYRKGSFSTYRKGIGPVESYDIATWSFDSVWLTDIVEYLTITSINIQYMDGTSKNIKFNSKMMLDEKYLDDFDTLANMSDAQNKE</sequence>
<evidence type="ECO:0000313" key="1">
    <source>
        <dbReference type="EMBL" id="AFR35893.1"/>
    </source>
</evidence>
<organism evidence="1 2">
    <name type="scientific">Riemerella anatipestifer RA-CH-1</name>
    <dbReference type="NCBI Taxonomy" id="1228997"/>
    <lineage>
        <taxon>Bacteria</taxon>
        <taxon>Pseudomonadati</taxon>
        <taxon>Bacteroidota</taxon>
        <taxon>Flavobacteriia</taxon>
        <taxon>Flavobacteriales</taxon>
        <taxon>Weeksellaceae</taxon>
        <taxon>Riemerella</taxon>
    </lineage>
</organism>
<gene>
    <name evidence="1" type="ORF">B739_1295</name>
</gene>
<accession>J9R5Y5</accession>